<dbReference type="EMBL" id="CAESAP020000397">
    <property type="protein sequence ID" value="CAB5507547.1"/>
    <property type="molecule type" value="Genomic_DNA"/>
</dbReference>
<evidence type="ECO:0000313" key="1">
    <source>
        <dbReference type="EMBL" id="CAB5507547.1"/>
    </source>
</evidence>
<comment type="caution">
    <text evidence="1">The sequence shown here is derived from an EMBL/GenBank/DDBJ whole genome shotgun (WGS) entry which is preliminary data.</text>
</comment>
<evidence type="ECO:0000313" key="2">
    <source>
        <dbReference type="Proteomes" id="UP000635628"/>
    </source>
</evidence>
<gene>
    <name evidence="1" type="ORF">AZO1586R_2443</name>
</gene>
<name>A0ACA8ZTG8_9GAMM</name>
<sequence length="232" mass="25393">MSDNLWAMVLNALFLLFSGDKALWEIIAVSLRVSLFAILISTPIALVLAFLLSNCHCYFTKIALSITHTLVAVPAVVVGLVIYLLLSKYGVLGDLYWLFSQKAMILGQILLAFPIILNVSYSGLNSISKQAEETAVTFGAKRWQVALILMFECRFTLITAITMAFGRIIAEVGSAMMIGGNILHHTRNITTAIALETSKGEFSQAIALGIVLVILALTLNLFIMFFNKKTSL</sequence>
<organism evidence="1 2">
    <name type="scientific">Bathymodiolus azoricus thioautotrophic gill symbiont</name>
    <dbReference type="NCBI Taxonomy" id="235205"/>
    <lineage>
        <taxon>Bacteria</taxon>
        <taxon>Pseudomonadati</taxon>
        <taxon>Pseudomonadota</taxon>
        <taxon>Gammaproteobacteria</taxon>
        <taxon>sulfur-oxidizing symbionts</taxon>
    </lineage>
</organism>
<reference evidence="1" key="1">
    <citation type="submission" date="2020-05" db="EMBL/GenBank/DDBJ databases">
        <authorList>
            <person name="Petersen J."/>
            <person name="Sayavedra L."/>
        </authorList>
    </citation>
    <scope>NUCLEOTIDE SEQUENCE</scope>
    <source>
        <strain evidence="1">B azoricus SOX Menez Gwen</strain>
    </source>
</reference>
<protein>
    <submittedName>
        <fullName evidence="1">Tungstate ABC transporter, permease protein</fullName>
    </submittedName>
</protein>
<proteinExistence type="predicted"/>
<keyword evidence="2" id="KW-1185">Reference proteome</keyword>
<accession>A0ACA8ZTG8</accession>
<dbReference type="Proteomes" id="UP000635628">
    <property type="component" value="Unassembled WGS sequence"/>
</dbReference>